<dbReference type="AlphaFoldDB" id="A0AA89BTD3"/>
<dbReference type="EMBL" id="VSWD01000010">
    <property type="protein sequence ID" value="KAK3090264.1"/>
    <property type="molecule type" value="Genomic_DNA"/>
</dbReference>
<dbReference type="InterPro" id="IPR005173">
    <property type="entry name" value="DMA"/>
</dbReference>
<evidence type="ECO:0000313" key="4">
    <source>
        <dbReference type="EMBL" id="KAK3090264.1"/>
    </source>
</evidence>
<evidence type="ECO:0000259" key="3">
    <source>
        <dbReference type="Pfam" id="PF03474"/>
    </source>
</evidence>
<evidence type="ECO:0000313" key="5">
    <source>
        <dbReference type="Proteomes" id="UP001186944"/>
    </source>
</evidence>
<feature type="region of interest" description="Disordered" evidence="2">
    <location>
        <begin position="29"/>
        <end position="98"/>
    </location>
</feature>
<dbReference type="InterPro" id="IPR026607">
    <property type="entry name" value="DMRT"/>
</dbReference>
<feature type="compositionally biased region" description="Acidic residues" evidence="2">
    <location>
        <begin position="52"/>
        <end position="68"/>
    </location>
</feature>
<protein>
    <recommendedName>
        <fullName evidence="3">DMA domain-containing protein</fullName>
    </recommendedName>
</protein>
<evidence type="ECO:0000256" key="2">
    <source>
        <dbReference type="SAM" id="MobiDB-lite"/>
    </source>
</evidence>
<dbReference type="GO" id="GO:0005634">
    <property type="term" value="C:nucleus"/>
    <property type="evidence" value="ECO:0007669"/>
    <property type="project" value="InterPro"/>
</dbReference>
<dbReference type="Pfam" id="PF03474">
    <property type="entry name" value="DMA"/>
    <property type="match status" value="1"/>
</dbReference>
<reference evidence="4" key="1">
    <citation type="submission" date="2019-08" db="EMBL/GenBank/DDBJ databases">
        <title>The improved chromosome-level genome for the pearl oyster Pinctada fucata martensii using PacBio sequencing and Hi-C.</title>
        <authorList>
            <person name="Zheng Z."/>
        </authorList>
    </citation>
    <scope>NUCLEOTIDE SEQUENCE</scope>
    <source>
        <strain evidence="4">ZZ-2019</strain>
        <tissue evidence="4">Adductor muscle</tissue>
    </source>
</reference>
<dbReference type="CDD" id="cd14370">
    <property type="entry name" value="CUE_DMA"/>
    <property type="match status" value="1"/>
</dbReference>
<dbReference type="GO" id="GO:0000981">
    <property type="term" value="F:DNA-binding transcription factor activity, RNA polymerase II-specific"/>
    <property type="evidence" value="ECO:0007669"/>
    <property type="project" value="TreeGrafter"/>
</dbReference>
<dbReference type="PANTHER" id="PTHR12322">
    <property type="entry name" value="DOUBLESEX AND MAB-3 RELATED TRANSCRIPTION FACTOR DMRT"/>
    <property type="match status" value="1"/>
</dbReference>
<dbReference type="SUPFAM" id="SSF46934">
    <property type="entry name" value="UBA-like"/>
    <property type="match status" value="1"/>
</dbReference>
<gene>
    <name evidence="4" type="ORF">FSP39_010500</name>
</gene>
<dbReference type="GO" id="GO:0000978">
    <property type="term" value="F:RNA polymerase II cis-regulatory region sequence-specific DNA binding"/>
    <property type="evidence" value="ECO:0007669"/>
    <property type="project" value="TreeGrafter"/>
</dbReference>
<proteinExistence type="inferred from homology"/>
<accession>A0AA89BTD3</accession>
<sequence>MAAQVALKRQQAAEDAIALGLRCASEGNIPIMTQGPLWGPGTVSPPEKTQDEQTDVDIDVDSSDDQDNISEGGKPLKEDTRSETPSPEPVEPSPLQTLEKQTLKQPSLYARAQALIPQSAFLPGRLSNLEILERIFPFQRKSVLELVLQGCNGDLVKAIEQFLSSQESILGQHGTDEDGTIDRIRTSEIFHTVPP</sequence>
<dbReference type="PANTHER" id="PTHR12322:SF118">
    <property type="entry name" value="DM DOMAIN-CONTAINING PROTEIN"/>
    <property type="match status" value="1"/>
</dbReference>
<feature type="domain" description="DMA" evidence="3">
    <location>
        <begin position="127"/>
        <end position="162"/>
    </location>
</feature>
<organism evidence="4 5">
    <name type="scientific">Pinctada imbricata</name>
    <name type="common">Atlantic pearl-oyster</name>
    <name type="synonym">Pinctada martensii</name>
    <dbReference type="NCBI Taxonomy" id="66713"/>
    <lineage>
        <taxon>Eukaryota</taxon>
        <taxon>Metazoa</taxon>
        <taxon>Spiralia</taxon>
        <taxon>Lophotrochozoa</taxon>
        <taxon>Mollusca</taxon>
        <taxon>Bivalvia</taxon>
        <taxon>Autobranchia</taxon>
        <taxon>Pteriomorphia</taxon>
        <taxon>Pterioida</taxon>
        <taxon>Pterioidea</taxon>
        <taxon>Pteriidae</taxon>
        <taxon>Pinctada</taxon>
    </lineage>
</organism>
<name>A0AA89BTD3_PINIB</name>
<comment type="similarity">
    <text evidence="1">Belongs to the DMRT family.</text>
</comment>
<keyword evidence="5" id="KW-1185">Reference proteome</keyword>
<comment type="caution">
    <text evidence="4">The sequence shown here is derived from an EMBL/GenBank/DDBJ whole genome shotgun (WGS) entry which is preliminary data.</text>
</comment>
<dbReference type="GO" id="GO:0007548">
    <property type="term" value="P:sex differentiation"/>
    <property type="evidence" value="ECO:0007669"/>
    <property type="project" value="TreeGrafter"/>
</dbReference>
<dbReference type="InterPro" id="IPR009060">
    <property type="entry name" value="UBA-like_sf"/>
</dbReference>
<dbReference type="Proteomes" id="UP001186944">
    <property type="component" value="Unassembled WGS sequence"/>
</dbReference>
<evidence type="ECO:0000256" key="1">
    <source>
        <dbReference type="ARBA" id="ARBA00006834"/>
    </source>
</evidence>